<feature type="compositionally biased region" description="Polar residues" evidence="1">
    <location>
        <begin position="102"/>
        <end position="117"/>
    </location>
</feature>
<evidence type="ECO:0000256" key="2">
    <source>
        <dbReference type="SAM" id="Phobius"/>
    </source>
</evidence>
<gene>
    <name evidence="3" type="ORF">BD410DRAFT_494617</name>
</gene>
<organism evidence="3 4">
    <name type="scientific">Rickenella mellea</name>
    <dbReference type="NCBI Taxonomy" id="50990"/>
    <lineage>
        <taxon>Eukaryota</taxon>
        <taxon>Fungi</taxon>
        <taxon>Dikarya</taxon>
        <taxon>Basidiomycota</taxon>
        <taxon>Agaricomycotina</taxon>
        <taxon>Agaricomycetes</taxon>
        <taxon>Hymenochaetales</taxon>
        <taxon>Rickenellaceae</taxon>
        <taxon>Rickenella</taxon>
    </lineage>
</organism>
<name>A0A4Y7PFW6_9AGAM</name>
<keyword evidence="2" id="KW-0472">Membrane</keyword>
<evidence type="ECO:0000256" key="1">
    <source>
        <dbReference type="SAM" id="MobiDB-lite"/>
    </source>
</evidence>
<evidence type="ECO:0000313" key="3">
    <source>
        <dbReference type="EMBL" id="TDL13379.1"/>
    </source>
</evidence>
<dbReference type="VEuPathDB" id="FungiDB:BD410DRAFT_494617"/>
<dbReference type="AlphaFoldDB" id="A0A4Y7PFW6"/>
<feature type="region of interest" description="Disordered" evidence="1">
    <location>
        <begin position="84"/>
        <end position="117"/>
    </location>
</feature>
<keyword evidence="4" id="KW-1185">Reference proteome</keyword>
<proteinExistence type="predicted"/>
<sequence>MHSEGPREPRARECVFVFAVFGCVQGSILTFAYVFLFVEWTRLSNKRVHILGHERTVLTLLGGLARLNVFVPYTLDVALCRSRSSPSASASPIPHLAPRTPYSDTNPSNNGSRNASQ</sequence>
<protein>
    <submittedName>
        <fullName evidence="3">Uncharacterized protein</fullName>
    </submittedName>
</protein>
<keyword evidence="2" id="KW-1133">Transmembrane helix</keyword>
<accession>A0A4Y7PFW6</accession>
<feature type="transmembrane region" description="Helical" evidence="2">
    <location>
        <begin position="15"/>
        <end position="38"/>
    </location>
</feature>
<dbReference type="EMBL" id="ML170671">
    <property type="protein sequence ID" value="TDL13379.1"/>
    <property type="molecule type" value="Genomic_DNA"/>
</dbReference>
<keyword evidence="2" id="KW-0812">Transmembrane</keyword>
<evidence type="ECO:0000313" key="4">
    <source>
        <dbReference type="Proteomes" id="UP000294933"/>
    </source>
</evidence>
<reference evidence="3 4" key="1">
    <citation type="submission" date="2018-06" db="EMBL/GenBank/DDBJ databases">
        <title>A transcriptomic atlas of mushroom development highlights an independent origin of complex multicellularity.</title>
        <authorList>
            <consortium name="DOE Joint Genome Institute"/>
            <person name="Krizsan K."/>
            <person name="Almasi E."/>
            <person name="Merenyi Z."/>
            <person name="Sahu N."/>
            <person name="Viragh M."/>
            <person name="Koszo T."/>
            <person name="Mondo S."/>
            <person name="Kiss B."/>
            <person name="Balint B."/>
            <person name="Kues U."/>
            <person name="Barry K."/>
            <person name="Hegedus J.C."/>
            <person name="Henrissat B."/>
            <person name="Johnson J."/>
            <person name="Lipzen A."/>
            <person name="Ohm R."/>
            <person name="Nagy I."/>
            <person name="Pangilinan J."/>
            <person name="Yan J."/>
            <person name="Xiong Y."/>
            <person name="Grigoriev I.V."/>
            <person name="Hibbett D.S."/>
            <person name="Nagy L.G."/>
        </authorList>
    </citation>
    <scope>NUCLEOTIDE SEQUENCE [LARGE SCALE GENOMIC DNA]</scope>
    <source>
        <strain evidence="3 4">SZMC22713</strain>
    </source>
</reference>
<dbReference type="Proteomes" id="UP000294933">
    <property type="component" value="Unassembled WGS sequence"/>
</dbReference>